<dbReference type="InterPro" id="IPR017871">
    <property type="entry name" value="ABC_transporter-like_CS"/>
</dbReference>
<dbReference type="SUPFAM" id="SSF52540">
    <property type="entry name" value="P-loop containing nucleoside triphosphate hydrolases"/>
    <property type="match status" value="1"/>
</dbReference>
<keyword evidence="5" id="KW-1003">Cell membrane</keyword>
<accession>A0A9J7BW44</accession>
<evidence type="ECO:0000256" key="9">
    <source>
        <dbReference type="ARBA" id="ARBA00023136"/>
    </source>
</evidence>
<feature type="domain" description="ABC transporter" evidence="10">
    <location>
        <begin position="19"/>
        <end position="244"/>
    </location>
</feature>
<keyword evidence="9" id="KW-0472">Membrane</keyword>
<dbReference type="Proteomes" id="UP001059380">
    <property type="component" value="Chromosome"/>
</dbReference>
<dbReference type="GO" id="GO:0016887">
    <property type="term" value="F:ATP hydrolysis activity"/>
    <property type="evidence" value="ECO:0007669"/>
    <property type="project" value="InterPro"/>
</dbReference>
<evidence type="ECO:0000256" key="7">
    <source>
        <dbReference type="ARBA" id="ARBA00022840"/>
    </source>
</evidence>
<proteinExistence type="inferred from homology"/>
<keyword evidence="8" id="KW-1278">Translocase</keyword>
<dbReference type="FunFam" id="3.40.50.300:FF:000589">
    <property type="entry name" value="ABC transporter, ATP-binding subunit"/>
    <property type="match status" value="1"/>
</dbReference>
<sequence>MDSTKTINTEVVGTAGASLATTGLRKSFGDVKAVAGVDLEVASGECFGLLGPNGAGKTTTIEICEGLTEADAGDVTLLGMQWKSHANELRQRIGIQLQETQFPDKLTVEETLRLFRSFFRKGIAVDEAIRTSQLEEKRTARVGTLSGGQKQRLAMACALVGDPELLFLDEPTTGLDPQARRHLWDLVDDLKHAGRTIILTTHYMDEAERLCDRVAIMDHGRVIALGTPKQLIASMGGDHIVEFAVTGNGEGKVDAKALTEIPGVQSHRVDAGLHQLSVTDLHTTVPRIFAAVDGMGLDLTEFRTHSATLEDVFVSLTGRYLRDE</sequence>
<dbReference type="PROSITE" id="PS00211">
    <property type="entry name" value="ABC_TRANSPORTER_1"/>
    <property type="match status" value="1"/>
</dbReference>
<evidence type="ECO:0000256" key="3">
    <source>
        <dbReference type="ARBA" id="ARBA00022448"/>
    </source>
</evidence>
<evidence type="ECO:0000256" key="6">
    <source>
        <dbReference type="ARBA" id="ARBA00022741"/>
    </source>
</evidence>
<keyword evidence="4" id="KW-0536">Nodulation</keyword>
<evidence type="ECO:0000313" key="12">
    <source>
        <dbReference type="Proteomes" id="UP001059380"/>
    </source>
</evidence>
<dbReference type="Pfam" id="PF00005">
    <property type="entry name" value="ABC_tran"/>
    <property type="match status" value="1"/>
</dbReference>
<reference evidence="11" key="1">
    <citation type="submission" date="2021-04" db="EMBL/GenBank/DDBJ databases">
        <title>Phylogenetic analysis of Acidobacteriaceae.</title>
        <authorList>
            <person name="Qiu L."/>
            <person name="Zhang Q."/>
        </authorList>
    </citation>
    <scope>NUCLEOTIDE SEQUENCE</scope>
    <source>
        <strain evidence="11">DSM 25168</strain>
    </source>
</reference>
<evidence type="ECO:0000256" key="2">
    <source>
        <dbReference type="ARBA" id="ARBA00005417"/>
    </source>
</evidence>
<name>A0A9J7BW44_9BACT</name>
<comment type="similarity">
    <text evidence="2">Belongs to the ABC transporter superfamily.</text>
</comment>
<dbReference type="InterPro" id="IPR003593">
    <property type="entry name" value="AAA+_ATPase"/>
</dbReference>
<dbReference type="RefSeq" id="WP_260796501.1">
    <property type="nucleotide sequence ID" value="NZ_CP093313.1"/>
</dbReference>
<dbReference type="SMART" id="SM00382">
    <property type="entry name" value="AAA"/>
    <property type="match status" value="1"/>
</dbReference>
<dbReference type="InterPro" id="IPR027417">
    <property type="entry name" value="P-loop_NTPase"/>
</dbReference>
<keyword evidence="3" id="KW-0813">Transport</keyword>
<keyword evidence="7 11" id="KW-0067">ATP-binding</keyword>
<organism evidence="11 12">
    <name type="scientific">Occallatibacter riparius</name>
    <dbReference type="NCBI Taxonomy" id="1002689"/>
    <lineage>
        <taxon>Bacteria</taxon>
        <taxon>Pseudomonadati</taxon>
        <taxon>Acidobacteriota</taxon>
        <taxon>Terriglobia</taxon>
        <taxon>Terriglobales</taxon>
        <taxon>Acidobacteriaceae</taxon>
        <taxon>Occallatibacter</taxon>
    </lineage>
</organism>
<keyword evidence="12" id="KW-1185">Reference proteome</keyword>
<dbReference type="Gene3D" id="3.40.50.300">
    <property type="entry name" value="P-loop containing nucleotide triphosphate hydrolases"/>
    <property type="match status" value="1"/>
</dbReference>
<evidence type="ECO:0000256" key="1">
    <source>
        <dbReference type="ARBA" id="ARBA00004236"/>
    </source>
</evidence>
<dbReference type="CDD" id="cd03263">
    <property type="entry name" value="ABC_subfamily_A"/>
    <property type="match status" value="1"/>
</dbReference>
<evidence type="ECO:0000259" key="10">
    <source>
        <dbReference type="PROSITE" id="PS50893"/>
    </source>
</evidence>
<comment type="subcellular location">
    <subcellularLocation>
        <location evidence="1">Cell membrane</location>
    </subcellularLocation>
</comment>
<dbReference type="EMBL" id="CP093313">
    <property type="protein sequence ID" value="UWZ86864.1"/>
    <property type="molecule type" value="Genomic_DNA"/>
</dbReference>
<keyword evidence="6" id="KW-0547">Nucleotide-binding</keyword>
<dbReference type="GO" id="GO:0005886">
    <property type="term" value="C:plasma membrane"/>
    <property type="evidence" value="ECO:0007669"/>
    <property type="project" value="UniProtKB-SubCell"/>
</dbReference>
<dbReference type="InterPro" id="IPR003439">
    <property type="entry name" value="ABC_transporter-like_ATP-bd"/>
</dbReference>
<evidence type="ECO:0000256" key="5">
    <source>
        <dbReference type="ARBA" id="ARBA00022475"/>
    </source>
</evidence>
<dbReference type="AlphaFoldDB" id="A0A9J7BW44"/>
<evidence type="ECO:0000313" key="11">
    <source>
        <dbReference type="EMBL" id="UWZ86864.1"/>
    </source>
</evidence>
<protein>
    <submittedName>
        <fullName evidence="11">ABC transporter ATP-binding protein</fullName>
    </submittedName>
</protein>
<evidence type="ECO:0000256" key="4">
    <source>
        <dbReference type="ARBA" id="ARBA00022458"/>
    </source>
</evidence>
<dbReference type="InterPro" id="IPR050763">
    <property type="entry name" value="ABC_transporter_ATP-binding"/>
</dbReference>
<evidence type="ECO:0000256" key="8">
    <source>
        <dbReference type="ARBA" id="ARBA00022967"/>
    </source>
</evidence>
<dbReference type="GO" id="GO:0005524">
    <property type="term" value="F:ATP binding"/>
    <property type="evidence" value="ECO:0007669"/>
    <property type="project" value="UniProtKB-KW"/>
</dbReference>
<dbReference type="PROSITE" id="PS50893">
    <property type="entry name" value="ABC_TRANSPORTER_2"/>
    <property type="match status" value="1"/>
</dbReference>
<gene>
    <name evidence="11" type="ORF">MOP44_13150</name>
</gene>
<dbReference type="KEGG" id="orp:MOP44_13150"/>
<dbReference type="PANTHER" id="PTHR42711:SF5">
    <property type="entry name" value="ABC TRANSPORTER ATP-BINDING PROTEIN NATA"/>
    <property type="match status" value="1"/>
</dbReference>
<dbReference type="PANTHER" id="PTHR42711">
    <property type="entry name" value="ABC TRANSPORTER ATP-BINDING PROTEIN"/>
    <property type="match status" value="1"/>
</dbReference>